<evidence type="ECO:0000313" key="9">
    <source>
        <dbReference type="EMBL" id="TWJ29737.1"/>
    </source>
</evidence>
<keyword evidence="10" id="KW-1185">Reference proteome</keyword>
<dbReference type="EMBL" id="VLLP01000001">
    <property type="protein sequence ID" value="TWJ29737.1"/>
    <property type="molecule type" value="Genomic_DNA"/>
</dbReference>
<evidence type="ECO:0000256" key="5">
    <source>
        <dbReference type="ARBA" id="ARBA00023136"/>
    </source>
</evidence>
<proteinExistence type="predicted"/>
<dbReference type="GO" id="GO:0005886">
    <property type="term" value="C:plasma membrane"/>
    <property type="evidence" value="ECO:0007669"/>
    <property type="project" value="UniProtKB-SubCell"/>
</dbReference>
<keyword evidence="5 7" id="KW-0472">Membrane</keyword>
<dbReference type="Proteomes" id="UP000319728">
    <property type="component" value="Unassembled WGS sequence"/>
</dbReference>
<evidence type="ECO:0000256" key="2">
    <source>
        <dbReference type="ARBA" id="ARBA00022475"/>
    </source>
</evidence>
<feature type="transmembrane region" description="Helical" evidence="7">
    <location>
        <begin position="110"/>
        <end position="128"/>
    </location>
</feature>
<sequence length="436" mass="43550">MTIPAEPASGPVVRSRVLAAGPGEGRSNRSGDHGTDRRARNRSPLPALALGAFSIGTDSLIISGLLDRVAADLDVSPASAGQLISVFALLYAVGAPVLATVTSRADRRRLLLVALAILVLSNVLGALAPDYRVLMASRVLAAVGSALYLPCALAVAVAVAPQHRRGRAIALVAGGLSAATALGVPLGTLVGAVGDWRLTLALVAVLAALAAAVLALLMPQVEAPPVVTVRQRLAAAAHPGVLVALLSYMLVMTGEFTVFVFVAPLASQVTGVGTAGVSVFLLVWGIAAVLGSAVGGRAADAVGGTRAYTILVAVLCAGLCALALLALVTPADSRVTVGLFAVVLAVVSVSAWGVSPAQNHRIASLDLPEPTVAMSLNGSFSYLGLSLGGVAGGLAMEHGSVVALAVTGVGAEVLALVLLAGSVVLLRRVRPVSGGR</sequence>
<dbReference type="RefSeq" id="WP_186499885.1">
    <property type="nucleotide sequence ID" value="NZ_AP023438.1"/>
</dbReference>
<feature type="transmembrane region" description="Helical" evidence="7">
    <location>
        <begin position="240"/>
        <end position="263"/>
    </location>
</feature>
<feature type="transmembrane region" description="Helical" evidence="7">
    <location>
        <begin position="376"/>
        <end position="396"/>
    </location>
</feature>
<dbReference type="GO" id="GO:0022857">
    <property type="term" value="F:transmembrane transporter activity"/>
    <property type="evidence" value="ECO:0007669"/>
    <property type="project" value="InterPro"/>
</dbReference>
<evidence type="ECO:0000256" key="3">
    <source>
        <dbReference type="ARBA" id="ARBA00022692"/>
    </source>
</evidence>
<accession>A0A562WIL1</accession>
<feature type="compositionally biased region" description="Basic and acidic residues" evidence="6">
    <location>
        <begin position="26"/>
        <end position="38"/>
    </location>
</feature>
<dbReference type="PANTHER" id="PTHR43124:SF10">
    <property type="entry name" value="PURINE EFFLUX PUMP PBUE"/>
    <property type="match status" value="1"/>
</dbReference>
<dbReference type="Pfam" id="PF07690">
    <property type="entry name" value="MFS_1"/>
    <property type="match status" value="1"/>
</dbReference>
<feature type="transmembrane region" description="Helical" evidence="7">
    <location>
        <begin position="335"/>
        <end position="355"/>
    </location>
</feature>
<dbReference type="PANTHER" id="PTHR43124">
    <property type="entry name" value="PURINE EFFLUX PUMP PBUE"/>
    <property type="match status" value="1"/>
</dbReference>
<protein>
    <submittedName>
        <fullName evidence="9">Putative MFS family arabinose efflux permease</fullName>
    </submittedName>
</protein>
<feature type="transmembrane region" description="Helical" evidence="7">
    <location>
        <begin position="78"/>
        <end position="98"/>
    </location>
</feature>
<comment type="subcellular location">
    <subcellularLocation>
        <location evidence="1">Cell membrane</location>
        <topology evidence="1">Multi-pass membrane protein</topology>
    </subcellularLocation>
</comment>
<dbReference type="CDD" id="cd17324">
    <property type="entry name" value="MFS_NepI_like"/>
    <property type="match status" value="1"/>
</dbReference>
<dbReference type="InterPro" id="IPR036259">
    <property type="entry name" value="MFS_trans_sf"/>
</dbReference>
<reference evidence="9 10" key="1">
    <citation type="submission" date="2019-07" db="EMBL/GenBank/DDBJ databases">
        <title>R&amp;d 2014.</title>
        <authorList>
            <person name="Klenk H.-P."/>
        </authorList>
    </citation>
    <scope>NUCLEOTIDE SEQUENCE [LARGE SCALE GENOMIC DNA]</scope>
    <source>
        <strain evidence="9 10">DSM 43912</strain>
    </source>
</reference>
<evidence type="ECO:0000259" key="8">
    <source>
        <dbReference type="PROSITE" id="PS50850"/>
    </source>
</evidence>
<feature type="region of interest" description="Disordered" evidence="6">
    <location>
        <begin position="17"/>
        <end position="41"/>
    </location>
</feature>
<keyword evidence="3 7" id="KW-0812">Transmembrane</keyword>
<dbReference type="InterPro" id="IPR011701">
    <property type="entry name" value="MFS"/>
</dbReference>
<comment type="caution">
    <text evidence="9">The sequence shown here is derived from an EMBL/GenBank/DDBJ whole genome shotgun (WGS) entry which is preliminary data.</text>
</comment>
<keyword evidence="2" id="KW-1003">Cell membrane</keyword>
<evidence type="ECO:0000256" key="7">
    <source>
        <dbReference type="SAM" id="Phobius"/>
    </source>
</evidence>
<dbReference type="AlphaFoldDB" id="A0A562WIL1"/>
<feature type="domain" description="Major facilitator superfamily (MFS) profile" evidence="8">
    <location>
        <begin position="44"/>
        <end position="433"/>
    </location>
</feature>
<feature type="transmembrane region" description="Helical" evidence="7">
    <location>
        <begin position="47"/>
        <end position="66"/>
    </location>
</feature>
<dbReference type="InterPro" id="IPR001958">
    <property type="entry name" value="Tet-R_TetA/multi-R_MdtG-like"/>
</dbReference>
<feature type="transmembrane region" description="Helical" evidence="7">
    <location>
        <begin position="140"/>
        <end position="161"/>
    </location>
</feature>
<name>A0A562WIL1_9ACTN</name>
<feature type="transmembrane region" description="Helical" evidence="7">
    <location>
        <begin position="307"/>
        <end position="329"/>
    </location>
</feature>
<evidence type="ECO:0000313" key="10">
    <source>
        <dbReference type="Proteomes" id="UP000319728"/>
    </source>
</evidence>
<dbReference type="SUPFAM" id="SSF103473">
    <property type="entry name" value="MFS general substrate transporter"/>
    <property type="match status" value="1"/>
</dbReference>
<feature type="transmembrane region" description="Helical" evidence="7">
    <location>
        <begin position="168"/>
        <end position="192"/>
    </location>
</feature>
<gene>
    <name evidence="9" type="ORF">JD81_03268</name>
</gene>
<dbReference type="InterPro" id="IPR020846">
    <property type="entry name" value="MFS_dom"/>
</dbReference>
<evidence type="ECO:0000256" key="4">
    <source>
        <dbReference type="ARBA" id="ARBA00022989"/>
    </source>
</evidence>
<dbReference type="InterPro" id="IPR050189">
    <property type="entry name" value="MFS_Efflux_Transporters"/>
</dbReference>
<evidence type="ECO:0000256" key="6">
    <source>
        <dbReference type="SAM" id="MobiDB-lite"/>
    </source>
</evidence>
<feature type="transmembrane region" description="Helical" evidence="7">
    <location>
        <begin position="402"/>
        <end position="426"/>
    </location>
</feature>
<keyword evidence="4 7" id="KW-1133">Transmembrane helix</keyword>
<feature type="transmembrane region" description="Helical" evidence="7">
    <location>
        <begin position="275"/>
        <end position="295"/>
    </location>
</feature>
<organism evidence="9 10">
    <name type="scientific">Micromonospora sagamiensis</name>
    <dbReference type="NCBI Taxonomy" id="47875"/>
    <lineage>
        <taxon>Bacteria</taxon>
        <taxon>Bacillati</taxon>
        <taxon>Actinomycetota</taxon>
        <taxon>Actinomycetes</taxon>
        <taxon>Micromonosporales</taxon>
        <taxon>Micromonosporaceae</taxon>
        <taxon>Micromonospora</taxon>
    </lineage>
</organism>
<dbReference type="PROSITE" id="PS50850">
    <property type="entry name" value="MFS"/>
    <property type="match status" value="1"/>
</dbReference>
<dbReference type="PRINTS" id="PR01035">
    <property type="entry name" value="TCRTETA"/>
</dbReference>
<feature type="transmembrane region" description="Helical" evidence="7">
    <location>
        <begin position="198"/>
        <end position="219"/>
    </location>
</feature>
<dbReference type="Gene3D" id="1.20.1250.20">
    <property type="entry name" value="MFS general substrate transporter like domains"/>
    <property type="match status" value="2"/>
</dbReference>
<evidence type="ECO:0000256" key="1">
    <source>
        <dbReference type="ARBA" id="ARBA00004651"/>
    </source>
</evidence>